<sequence length="495" mass="53890">MALVAPLRLPARALRAGISYRGGSGARRARLAAAPAQTRHRATADGSVAPGEDATAASSTATAADAPPTPKPPHVDGRRSYSDVPTGLEDSPTRRLVTEEQLASFRASIANELLLAPLTKGGNLPFRRLCVDFGCNVTVSEMVFARFLLRRNPVEKARLRRHPSEKLFGVQLATNQIVEGVNAAALAADAGADFIDLNCGCPIHETWKRGLGAALLKKPKKLERLVRGIADGTRLPLTVKIRLGAGGSEAPARQLAEAVENAGAAAVIIHGRTKEQRYTRAANWDLIGEIQRERGIPVVGNGDILTHYEHRDRLARSGAHAAMTGRGALIKPWIFKEVAEGVEWAPTPEERVEVYLRLCSYFKEHFFTDEMGRGRYLEFMPWHFGFFCRYRPLPEDTYGAMASEHPLLQTRLGIVAAAEQASGADLPRMERLLRCESEEAHVRLSEALWDADGSLDKALELFETIANDGSLERWEAEAAASDRDNGMGGGDAIRG</sequence>
<evidence type="ECO:0000256" key="6">
    <source>
        <dbReference type="ARBA" id="ARBA00049513"/>
    </source>
</evidence>
<evidence type="ECO:0000256" key="1">
    <source>
        <dbReference type="ARBA" id="ARBA00005451"/>
    </source>
</evidence>
<protein>
    <recommendedName>
        <fullName evidence="2">tRNA-dihydrouridine(47) synthase [NAD(P)(+)]</fullName>
        <ecNumber evidence="2">1.3.1.89</ecNumber>
    </recommendedName>
</protein>
<dbReference type="InterPro" id="IPR035587">
    <property type="entry name" value="DUS-like_FMN-bd"/>
</dbReference>
<dbReference type="AlphaFoldDB" id="C1DY86"/>
<dbReference type="InParanoid" id="C1DY86"/>
<evidence type="ECO:0000259" key="8">
    <source>
        <dbReference type="Pfam" id="PF01207"/>
    </source>
</evidence>
<comment type="catalytic activity">
    <reaction evidence="6">
        <text>5,6-dihydrouridine(47) in tRNA + NADP(+) = uridine(47) in tRNA + NADPH + H(+)</text>
        <dbReference type="Rhea" id="RHEA:53360"/>
        <dbReference type="Rhea" id="RHEA-COMP:13539"/>
        <dbReference type="Rhea" id="RHEA-COMP:13540"/>
        <dbReference type="ChEBI" id="CHEBI:15378"/>
        <dbReference type="ChEBI" id="CHEBI:57783"/>
        <dbReference type="ChEBI" id="CHEBI:58349"/>
        <dbReference type="ChEBI" id="CHEBI:65315"/>
        <dbReference type="ChEBI" id="CHEBI:74443"/>
        <dbReference type="EC" id="1.3.1.89"/>
    </reaction>
    <physiologicalReaction direction="right-to-left" evidence="6">
        <dbReference type="Rhea" id="RHEA:53362"/>
    </physiologicalReaction>
</comment>
<accession>C1DY86</accession>
<dbReference type="InterPro" id="IPR013785">
    <property type="entry name" value="Aldolase_TIM"/>
</dbReference>
<dbReference type="PANTHER" id="PTHR45846:SF1">
    <property type="entry name" value="TRNA-DIHYDROURIDINE(47) SYNTHASE [NAD(P)(+)]-LIKE"/>
    <property type="match status" value="1"/>
</dbReference>
<evidence type="ECO:0000313" key="9">
    <source>
        <dbReference type="EMBL" id="ACO60901.1"/>
    </source>
</evidence>
<evidence type="ECO:0000256" key="5">
    <source>
        <dbReference type="ARBA" id="ARBA00049447"/>
    </source>
</evidence>
<dbReference type="EC" id="1.3.1.89" evidence="2"/>
<dbReference type="RefSeq" id="XP_002499643.1">
    <property type="nucleotide sequence ID" value="XM_002499597.1"/>
</dbReference>
<reference evidence="9 10" key="1">
    <citation type="journal article" date="2009" name="Science">
        <title>Green evolution and dynamic adaptations revealed by genomes of the marine picoeukaryotes Micromonas.</title>
        <authorList>
            <person name="Worden A.Z."/>
            <person name="Lee J.H."/>
            <person name="Mock T."/>
            <person name="Rouze P."/>
            <person name="Simmons M.P."/>
            <person name="Aerts A.L."/>
            <person name="Allen A.E."/>
            <person name="Cuvelier M.L."/>
            <person name="Derelle E."/>
            <person name="Everett M.V."/>
            <person name="Foulon E."/>
            <person name="Grimwood J."/>
            <person name="Gundlach H."/>
            <person name="Henrissat B."/>
            <person name="Napoli C."/>
            <person name="McDonald S.M."/>
            <person name="Parker M.S."/>
            <person name="Rombauts S."/>
            <person name="Salamov A."/>
            <person name="Von Dassow P."/>
            <person name="Badger J.H."/>
            <person name="Coutinho P.M."/>
            <person name="Demir E."/>
            <person name="Dubchak I."/>
            <person name="Gentemann C."/>
            <person name="Eikrem W."/>
            <person name="Gready J.E."/>
            <person name="John U."/>
            <person name="Lanier W."/>
            <person name="Lindquist E.A."/>
            <person name="Lucas S."/>
            <person name="Mayer K.F."/>
            <person name="Moreau H."/>
            <person name="Not F."/>
            <person name="Otillar R."/>
            <person name="Panaud O."/>
            <person name="Pangilinan J."/>
            <person name="Paulsen I."/>
            <person name="Piegu B."/>
            <person name="Poliakov A."/>
            <person name="Robbens S."/>
            <person name="Schmutz J."/>
            <person name="Toulza E."/>
            <person name="Wyss T."/>
            <person name="Zelensky A."/>
            <person name="Zhou K."/>
            <person name="Armbrust E.V."/>
            <person name="Bhattacharya D."/>
            <person name="Goodenough U.W."/>
            <person name="Van de Peer Y."/>
            <person name="Grigoriev I.V."/>
        </authorList>
    </citation>
    <scope>NUCLEOTIDE SEQUENCE [LARGE SCALE GENOMIC DNA]</scope>
    <source>
        <strain evidence="10">RCC299 / NOUM17</strain>
    </source>
</reference>
<dbReference type="Gene3D" id="3.20.20.70">
    <property type="entry name" value="Aldolase class I"/>
    <property type="match status" value="1"/>
</dbReference>
<dbReference type="SUPFAM" id="SSF51395">
    <property type="entry name" value="FMN-linked oxidoreductases"/>
    <property type="match status" value="1"/>
</dbReference>
<dbReference type="PANTHER" id="PTHR45846">
    <property type="entry name" value="TRNA-DIHYDROURIDINE(47) SYNTHASE [NAD(P)(+)]-LIKE"/>
    <property type="match status" value="1"/>
</dbReference>
<evidence type="ECO:0000256" key="4">
    <source>
        <dbReference type="ARBA" id="ARBA00048342"/>
    </source>
</evidence>
<dbReference type="CDD" id="cd02801">
    <property type="entry name" value="DUS_like_FMN"/>
    <property type="match status" value="1"/>
</dbReference>
<dbReference type="Proteomes" id="UP000002009">
    <property type="component" value="Chromosome 2"/>
</dbReference>
<dbReference type="STRING" id="296587.C1DY86"/>
<dbReference type="GO" id="GO:0003723">
    <property type="term" value="F:RNA binding"/>
    <property type="evidence" value="ECO:0007669"/>
    <property type="project" value="TreeGrafter"/>
</dbReference>
<organism evidence="9 10">
    <name type="scientific">Micromonas commoda (strain RCC299 / NOUM17 / CCMP2709)</name>
    <name type="common">Picoplanktonic green alga</name>
    <dbReference type="NCBI Taxonomy" id="296587"/>
    <lineage>
        <taxon>Eukaryota</taxon>
        <taxon>Viridiplantae</taxon>
        <taxon>Chlorophyta</taxon>
        <taxon>Mamiellophyceae</taxon>
        <taxon>Mamiellales</taxon>
        <taxon>Mamiellaceae</taxon>
        <taxon>Micromonas</taxon>
    </lineage>
</organism>
<dbReference type="eggNOG" id="KOG2333">
    <property type="taxonomic scope" value="Eukaryota"/>
</dbReference>
<comment type="catalytic activity">
    <reaction evidence="4">
        <text>a 5,6-dihydrouridine in mRNA + NAD(+) = a uridine in mRNA + NADH + H(+)</text>
        <dbReference type="Rhea" id="RHEA:69851"/>
        <dbReference type="Rhea" id="RHEA-COMP:14658"/>
        <dbReference type="Rhea" id="RHEA-COMP:17789"/>
        <dbReference type="ChEBI" id="CHEBI:15378"/>
        <dbReference type="ChEBI" id="CHEBI:57540"/>
        <dbReference type="ChEBI" id="CHEBI:57945"/>
        <dbReference type="ChEBI" id="CHEBI:65315"/>
        <dbReference type="ChEBI" id="CHEBI:74443"/>
    </reaction>
    <physiologicalReaction direction="right-to-left" evidence="4">
        <dbReference type="Rhea" id="RHEA:69853"/>
    </physiologicalReaction>
</comment>
<evidence type="ECO:0000313" key="10">
    <source>
        <dbReference type="Proteomes" id="UP000002009"/>
    </source>
</evidence>
<proteinExistence type="inferred from homology"/>
<feature type="domain" description="DUS-like FMN-binding" evidence="8">
    <location>
        <begin position="115"/>
        <end position="354"/>
    </location>
</feature>
<dbReference type="EMBL" id="CP001323">
    <property type="protein sequence ID" value="ACO60901.1"/>
    <property type="molecule type" value="Genomic_DNA"/>
</dbReference>
<comment type="similarity">
    <text evidence="1">Belongs to the Dus family. Dus3 subfamily.</text>
</comment>
<dbReference type="Pfam" id="PF01207">
    <property type="entry name" value="Dus"/>
    <property type="match status" value="1"/>
</dbReference>
<evidence type="ECO:0000256" key="2">
    <source>
        <dbReference type="ARBA" id="ARBA00012376"/>
    </source>
</evidence>
<evidence type="ECO:0000256" key="3">
    <source>
        <dbReference type="ARBA" id="ARBA00048266"/>
    </source>
</evidence>
<dbReference type="GeneID" id="8241319"/>
<name>C1DY86_MICCC</name>
<feature type="compositionally biased region" description="Low complexity" evidence="7">
    <location>
        <begin position="53"/>
        <end position="66"/>
    </location>
</feature>
<dbReference type="GO" id="GO:0102265">
    <property type="term" value="F:tRNA-dihydrouridine47 synthase activity"/>
    <property type="evidence" value="ECO:0007669"/>
    <property type="project" value="UniProtKB-EC"/>
</dbReference>
<dbReference type="OMA" id="HPESHEA"/>
<dbReference type="OrthoDB" id="498058at2759"/>
<comment type="catalytic activity">
    <reaction evidence="5">
        <text>a 5,6-dihydrouridine in mRNA + NADP(+) = a uridine in mRNA + NADPH + H(+)</text>
        <dbReference type="Rhea" id="RHEA:69855"/>
        <dbReference type="Rhea" id="RHEA-COMP:14658"/>
        <dbReference type="Rhea" id="RHEA-COMP:17789"/>
        <dbReference type="ChEBI" id="CHEBI:15378"/>
        <dbReference type="ChEBI" id="CHEBI:57783"/>
        <dbReference type="ChEBI" id="CHEBI:58349"/>
        <dbReference type="ChEBI" id="CHEBI:65315"/>
        <dbReference type="ChEBI" id="CHEBI:74443"/>
    </reaction>
    <physiologicalReaction direction="right-to-left" evidence="5">
        <dbReference type="Rhea" id="RHEA:69857"/>
    </physiologicalReaction>
</comment>
<keyword evidence="10" id="KW-1185">Reference proteome</keyword>
<feature type="region of interest" description="Disordered" evidence="7">
    <location>
        <begin position="33"/>
        <end position="93"/>
    </location>
</feature>
<evidence type="ECO:0000256" key="7">
    <source>
        <dbReference type="SAM" id="MobiDB-lite"/>
    </source>
</evidence>
<dbReference type="KEGG" id="mis:MICPUN_56024"/>
<gene>
    <name evidence="9" type="ORF">MICPUN_56024</name>
</gene>
<comment type="catalytic activity">
    <reaction evidence="3">
        <text>5,6-dihydrouridine(47) in tRNA + NAD(+) = uridine(47) in tRNA + NADH + H(+)</text>
        <dbReference type="Rhea" id="RHEA:53364"/>
        <dbReference type="Rhea" id="RHEA-COMP:13539"/>
        <dbReference type="Rhea" id="RHEA-COMP:13540"/>
        <dbReference type="ChEBI" id="CHEBI:15378"/>
        <dbReference type="ChEBI" id="CHEBI:57540"/>
        <dbReference type="ChEBI" id="CHEBI:57945"/>
        <dbReference type="ChEBI" id="CHEBI:65315"/>
        <dbReference type="ChEBI" id="CHEBI:74443"/>
        <dbReference type="EC" id="1.3.1.89"/>
    </reaction>
    <physiologicalReaction direction="right-to-left" evidence="3">
        <dbReference type="Rhea" id="RHEA:53366"/>
    </physiologicalReaction>
</comment>